<dbReference type="AlphaFoldDB" id="A0A1I3QV03"/>
<proteinExistence type="predicted"/>
<name>A0A1I3QV03_9RHOB</name>
<dbReference type="RefSeq" id="WP_090060406.1">
    <property type="nucleotide sequence ID" value="NZ_FORH01000003.1"/>
</dbReference>
<reference evidence="3" key="1">
    <citation type="submission" date="2016-10" db="EMBL/GenBank/DDBJ databases">
        <authorList>
            <person name="Varghese N."/>
            <person name="Submissions S."/>
        </authorList>
    </citation>
    <scope>NUCLEOTIDE SEQUENCE [LARGE SCALE GENOMIC DNA]</scope>
    <source>
        <strain evidence="3">DSM 26471</strain>
    </source>
</reference>
<feature type="transmembrane region" description="Helical" evidence="1">
    <location>
        <begin position="56"/>
        <end position="73"/>
    </location>
</feature>
<keyword evidence="3" id="KW-1185">Reference proteome</keyword>
<evidence type="ECO:0000313" key="3">
    <source>
        <dbReference type="Proteomes" id="UP000199630"/>
    </source>
</evidence>
<accession>A0A1I3QV03</accession>
<keyword evidence="1" id="KW-0812">Transmembrane</keyword>
<keyword evidence="1" id="KW-1133">Transmembrane helix</keyword>
<dbReference type="InterPro" id="IPR007404">
    <property type="entry name" value="YdjM-like"/>
</dbReference>
<feature type="transmembrane region" description="Helical" evidence="1">
    <location>
        <begin position="80"/>
        <end position="106"/>
    </location>
</feature>
<dbReference type="STRING" id="588602.SAMN04487991_1955"/>
<keyword evidence="1" id="KW-0472">Membrane</keyword>
<dbReference type="Proteomes" id="UP000199630">
    <property type="component" value="Unassembled WGS sequence"/>
</dbReference>
<sequence>MFIGHLPAAYLAFTTSARRLPRPAFAAGMIASVAPDLDLFLFYFVDHRAVHHHEYISHRPIVWFALTLLGLALSRSRWGLPLAAFGAGGVIHMALDTIAGSINWAWPFGTFGGPLVVVPATRGNWILSFLTHWTFLTEIAICLLAAMVFITSRRRRQADQSNRPVI</sequence>
<evidence type="ECO:0000313" key="2">
    <source>
        <dbReference type="EMBL" id="SFJ37292.1"/>
    </source>
</evidence>
<protein>
    <submittedName>
        <fullName evidence="2">Inner membrane protein</fullName>
    </submittedName>
</protein>
<gene>
    <name evidence="2" type="ORF">SAMN04487991_1955</name>
</gene>
<feature type="transmembrane region" description="Helical" evidence="1">
    <location>
        <begin position="126"/>
        <end position="150"/>
    </location>
</feature>
<organism evidence="2 3">
    <name type="scientific">Celeribacter neptunius</name>
    <dbReference type="NCBI Taxonomy" id="588602"/>
    <lineage>
        <taxon>Bacteria</taxon>
        <taxon>Pseudomonadati</taxon>
        <taxon>Pseudomonadota</taxon>
        <taxon>Alphaproteobacteria</taxon>
        <taxon>Rhodobacterales</taxon>
        <taxon>Roseobacteraceae</taxon>
        <taxon>Celeribacter</taxon>
    </lineage>
</organism>
<evidence type="ECO:0000256" key="1">
    <source>
        <dbReference type="SAM" id="Phobius"/>
    </source>
</evidence>
<feature type="transmembrane region" description="Helical" evidence="1">
    <location>
        <begin position="24"/>
        <end position="44"/>
    </location>
</feature>
<dbReference type="OrthoDB" id="199738at2"/>
<dbReference type="Pfam" id="PF04307">
    <property type="entry name" value="YdjM"/>
    <property type="match status" value="1"/>
</dbReference>
<dbReference type="EMBL" id="FORH01000003">
    <property type="protein sequence ID" value="SFJ37292.1"/>
    <property type="molecule type" value="Genomic_DNA"/>
</dbReference>